<dbReference type="Pfam" id="PF13181">
    <property type="entry name" value="TPR_8"/>
    <property type="match status" value="1"/>
</dbReference>
<keyword evidence="4" id="KW-0802">TPR repeat</keyword>
<comment type="similarity">
    <text evidence="2">Belongs to the TTC19 family.</text>
</comment>
<dbReference type="AlphaFoldDB" id="A0A7R9A6W7"/>
<dbReference type="EMBL" id="CAJPEV010000869">
    <property type="protein sequence ID" value="CAG0889198.1"/>
    <property type="molecule type" value="Genomic_DNA"/>
</dbReference>
<dbReference type="Gene3D" id="1.25.40.10">
    <property type="entry name" value="Tetratricopeptide repeat domain"/>
    <property type="match status" value="1"/>
</dbReference>
<name>A0A7R9A6W7_9CRUS</name>
<evidence type="ECO:0000256" key="5">
    <source>
        <dbReference type="ARBA" id="ARBA00022946"/>
    </source>
</evidence>
<evidence type="ECO:0000313" key="7">
    <source>
        <dbReference type="EMBL" id="CAD7245500.1"/>
    </source>
</evidence>
<dbReference type="PANTHER" id="PTHR13143:SF6">
    <property type="entry name" value="TETRATRICOPEPTIDE REPEAT PROTEIN 19, MITOCHONDRIAL"/>
    <property type="match status" value="1"/>
</dbReference>
<evidence type="ECO:0000256" key="2">
    <source>
        <dbReference type="ARBA" id="ARBA00008219"/>
    </source>
</evidence>
<proteinExistence type="inferred from homology"/>
<dbReference type="GO" id="GO:0005743">
    <property type="term" value="C:mitochondrial inner membrane"/>
    <property type="evidence" value="ECO:0007669"/>
    <property type="project" value="TreeGrafter"/>
</dbReference>
<protein>
    <submittedName>
        <fullName evidence="7">Uncharacterized protein</fullName>
    </submittedName>
</protein>
<sequence>MLANLAMEAGELEKAEKLFVNVMRRLVSKGVAQDDNAIVDMSLKLSKIYQKKGDMEKAEAGYKFCVESQEQKCNAAGVVGRDNDTLYLYAKSCDGYARLLLTRKKYAMAESMFRAAYRICLEANGDGSSQCLVLLNDIGITLSLQEKLEEALKVLEDAVRLAEQLKAPELASFQVNLGVLLIQKGLIIEAEKSCKAALGHAHKNKDEDATQEAEACLKSIHDLKASNL</sequence>
<dbReference type="InterPro" id="IPR040395">
    <property type="entry name" value="TTC19"/>
</dbReference>
<dbReference type="SUPFAM" id="SSF48452">
    <property type="entry name" value="TPR-like"/>
    <property type="match status" value="1"/>
</dbReference>
<keyword evidence="6" id="KW-0496">Mitochondrion</keyword>
<evidence type="ECO:0000256" key="4">
    <source>
        <dbReference type="ARBA" id="ARBA00022803"/>
    </source>
</evidence>
<comment type="subcellular location">
    <subcellularLocation>
        <location evidence="1">Mitochondrion</location>
    </subcellularLocation>
</comment>
<gene>
    <name evidence="7" type="ORF">DSTB1V02_LOCUS5373</name>
</gene>
<dbReference type="SMART" id="SM00028">
    <property type="entry name" value="TPR"/>
    <property type="match status" value="3"/>
</dbReference>
<evidence type="ECO:0000256" key="1">
    <source>
        <dbReference type="ARBA" id="ARBA00004173"/>
    </source>
</evidence>
<keyword evidence="3" id="KW-0677">Repeat</keyword>
<dbReference type="EMBL" id="LR900386">
    <property type="protein sequence ID" value="CAD7245500.1"/>
    <property type="molecule type" value="Genomic_DNA"/>
</dbReference>
<accession>A0A7R9A6W7</accession>
<dbReference type="PANTHER" id="PTHR13143">
    <property type="entry name" value="TETRATRICOPEPTIDE REPEAT PROTEIN 19"/>
    <property type="match status" value="1"/>
</dbReference>
<organism evidence="7">
    <name type="scientific">Darwinula stevensoni</name>
    <dbReference type="NCBI Taxonomy" id="69355"/>
    <lineage>
        <taxon>Eukaryota</taxon>
        <taxon>Metazoa</taxon>
        <taxon>Ecdysozoa</taxon>
        <taxon>Arthropoda</taxon>
        <taxon>Crustacea</taxon>
        <taxon>Oligostraca</taxon>
        <taxon>Ostracoda</taxon>
        <taxon>Podocopa</taxon>
        <taxon>Podocopida</taxon>
        <taxon>Darwinulocopina</taxon>
        <taxon>Darwinuloidea</taxon>
        <taxon>Darwinulidae</taxon>
        <taxon>Darwinula</taxon>
    </lineage>
</organism>
<keyword evidence="5" id="KW-0809">Transit peptide</keyword>
<dbReference type="Pfam" id="PF13424">
    <property type="entry name" value="TPR_12"/>
    <property type="match status" value="1"/>
</dbReference>
<dbReference type="GO" id="GO:0034551">
    <property type="term" value="P:mitochondrial respiratory chain complex III assembly"/>
    <property type="evidence" value="ECO:0007669"/>
    <property type="project" value="InterPro"/>
</dbReference>
<reference evidence="7" key="1">
    <citation type="submission" date="2020-11" db="EMBL/GenBank/DDBJ databases">
        <authorList>
            <person name="Tran Van P."/>
        </authorList>
    </citation>
    <scope>NUCLEOTIDE SEQUENCE</scope>
</reference>
<dbReference type="InterPro" id="IPR019734">
    <property type="entry name" value="TPR_rpt"/>
</dbReference>
<dbReference type="OrthoDB" id="5986190at2759"/>
<evidence type="ECO:0000313" key="8">
    <source>
        <dbReference type="Proteomes" id="UP000677054"/>
    </source>
</evidence>
<keyword evidence="8" id="KW-1185">Reference proteome</keyword>
<evidence type="ECO:0000256" key="6">
    <source>
        <dbReference type="ARBA" id="ARBA00023128"/>
    </source>
</evidence>
<evidence type="ECO:0000256" key="3">
    <source>
        <dbReference type="ARBA" id="ARBA00022737"/>
    </source>
</evidence>
<dbReference type="InterPro" id="IPR011990">
    <property type="entry name" value="TPR-like_helical_dom_sf"/>
</dbReference>
<dbReference type="Proteomes" id="UP000677054">
    <property type="component" value="Unassembled WGS sequence"/>
</dbReference>